<gene>
    <name evidence="1" type="ORF">M9H77_04234</name>
</gene>
<evidence type="ECO:0000313" key="1">
    <source>
        <dbReference type="EMBL" id="KAI5683006.1"/>
    </source>
</evidence>
<protein>
    <submittedName>
        <fullName evidence="1">Uncharacterized protein</fullName>
    </submittedName>
</protein>
<comment type="caution">
    <text evidence="1">The sequence shown here is derived from an EMBL/GenBank/DDBJ whole genome shotgun (WGS) entry which is preliminary data.</text>
</comment>
<reference evidence="2" key="1">
    <citation type="journal article" date="2023" name="Nat. Plants">
        <title>Single-cell RNA sequencing provides a high-resolution roadmap for understanding the multicellular compartmentation of specialized metabolism.</title>
        <authorList>
            <person name="Sun S."/>
            <person name="Shen X."/>
            <person name="Li Y."/>
            <person name="Li Y."/>
            <person name="Wang S."/>
            <person name="Li R."/>
            <person name="Zhang H."/>
            <person name="Shen G."/>
            <person name="Guo B."/>
            <person name="Wei J."/>
            <person name="Xu J."/>
            <person name="St-Pierre B."/>
            <person name="Chen S."/>
            <person name="Sun C."/>
        </authorList>
    </citation>
    <scope>NUCLEOTIDE SEQUENCE [LARGE SCALE GENOMIC DNA]</scope>
</reference>
<sequence length="212" mass="24980">MVATSLHSQDILPVKHWTSKAHLKELKELGCLVLHEIDVCNMNKHHTLRNMKFDIIVFNFPHAGHFSWLNERDTELINMHRELIKAYFTSGKEMLKVGGEIHVTHRNDYPYNNRWKVKKIGKQAGLDLKEKVEFLQANYPGYHNKRGSNINCNKKFPLRDFYTFKFTLKMKSLGVKLAMKTQKVQAVIQIALLLKRRQRNFCDLSRDEYLLI</sequence>
<proteinExistence type="predicted"/>
<accession>A0ACC0CE00</accession>
<dbReference type="EMBL" id="CM044701">
    <property type="protein sequence ID" value="KAI5683006.1"/>
    <property type="molecule type" value="Genomic_DNA"/>
</dbReference>
<keyword evidence="2" id="KW-1185">Reference proteome</keyword>
<name>A0ACC0CE00_CATRO</name>
<evidence type="ECO:0000313" key="2">
    <source>
        <dbReference type="Proteomes" id="UP001060085"/>
    </source>
</evidence>
<organism evidence="1 2">
    <name type="scientific">Catharanthus roseus</name>
    <name type="common">Madagascar periwinkle</name>
    <name type="synonym">Vinca rosea</name>
    <dbReference type="NCBI Taxonomy" id="4058"/>
    <lineage>
        <taxon>Eukaryota</taxon>
        <taxon>Viridiplantae</taxon>
        <taxon>Streptophyta</taxon>
        <taxon>Embryophyta</taxon>
        <taxon>Tracheophyta</taxon>
        <taxon>Spermatophyta</taxon>
        <taxon>Magnoliopsida</taxon>
        <taxon>eudicotyledons</taxon>
        <taxon>Gunneridae</taxon>
        <taxon>Pentapetalae</taxon>
        <taxon>asterids</taxon>
        <taxon>lamiids</taxon>
        <taxon>Gentianales</taxon>
        <taxon>Apocynaceae</taxon>
        <taxon>Rauvolfioideae</taxon>
        <taxon>Vinceae</taxon>
        <taxon>Catharanthinae</taxon>
        <taxon>Catharanthus</taxon>
    </lineage>
</organism>
<dbReference type="Proteomes" id="UP001060085">
    <property type="component" value="Linkage Group LG01"/>
</dbReference>